<evidence type="ECO:0000313" key="1">
    <source>
        <dbReference type="EMBL" id="ASU00560.1"/>
    </source>
</evidence>
<accession>A0A223LDK9</accession>
<dbReference type="Proteomes" id="UP000221110">
    <property type="component" value="Segment"/>
</dbReference>
<dbReference type="GeneID" id="40089381"/>
<dbReference type="EMBL" id="MF479730">
    <property type="protein sequence ID" value="ASU00560.1"/>
    <property type="molecule type" value="Genomic_DNA"/>
</dbReference>
<dbReference type="RefSeq" id="YP_009613011.1">
    <property type="nucleotide sequence ID" value="NC_042019.1"/>
</dbReference>
<evidence type="ECO:0000313" key="2">
    <source>
        <dbReference type="Proteomes" id="UP000221110"/>
    </source>
</evidence>
<sequence length="81" mass="9295">MKFTTTYFNFKTNRPDHIISGAIVPKTKEEIIEGIKAYVDSICPVEDRTDENGNDTLKIEEGARLPESMRSRPIQVTMRYS</sequence>
<name>A0A223LDK9_9CAUD</name>
<proteinExistence type="predicted"/>
<reference evidence="1 2" key="1">
    <citation type="submission" date="2017-07" db="EMBL/GenBank/DDBJ databases">
        <title>In vitro design and evaluation of phage cocktails against multidrug-resistant Aeromonas salmonicida.</title>
        <authorList>
            <person name="Chen L."/>
            <person name="Yuan S."/>
            <person name="Ma Y."/>
        </authorList>
    </citation>
    <scope>NUCLEOTIDE SEQUENCE [LARGE SCALE GENOMIC DNA]</scope>
</reference>
<organism evidence="1 2">
    <name type="scientific">Aeromonas phage AS-gz</name>
    <dbReference type="NCBI Taxonomy" id="2026082"/>
    <lineage>
        <taxon>Viruses</taxon>
        <taxon>Duplodnaviria</taxon>
        <taxon>Heunggongvirae</taxon>
        <taxon>Uroviricota</taxon>
        <taxon>Caudoviricetes</taxon>
        <taxon>Pantevenvirales</taxon>
        <taxon>Straboviridae</taxon>
        <taxon>Tulanevirus</taxon>
        <taxon>Tulanevirus asgz</taxon>
    </lineage>
</organism>
<protein>
    <submittedName>
        <fullName evidence="1">Uncharacterized protein</fullName>
    </submittedName>
</protein>
<keyword evidence="2" id="KW-1185">Reference proteome</keyword>
<dbReference type="KEGG" id="vg:40089381"/>